<dbReference type="AlphaFoldDB" id="A0A0R0M1T7"/>
<evidence type="ECO:0000313" key="2">
    <source>
        <dbReference type="EMBL" id="KRH93582.1"/>
    </source>
</evidence>
<name>A0A0R0M1T7_9MICR</name>
<dbReference type="Proteomes" id="UP000051530">
    <property type="component" value="Unassembled WGS sequence"/>
</dbReference>
<reference evidence="2 3" key="1">
    <citation type="submission" date="2015-07" db="EMBL/GenBank/DDBJ databases">
        <title>The genome of Pseudoloma neurophilia, a relevant intracellular parasite of the zebrafish.</title>
        <authorList>
            <person name="Ndikumana S."/>
            <person name="Pelin A."/>
            <person name="Sanders J."/>
            <person name="Corradi N."/>
        </authorList>
    </citation>
    <scope>NUCLEOTIDE SEQUENCE [LARGE SCALE GENOMIC DNA]</scope>
    <source>
        <strain evidence="2 3">MK1</strain>
    </source>
</reference>
<keyword evidence="1" id="KW-1133">Transmembrane helix</keyword>
<evidence type="ECO:0000313" key="3">
    <source>
        <dbReference type="Proteomes" id="UP000051530"/>
    </source>
</evidence>
<dbReference type="EMBL" id="LGUB01000287">
    <property type="protein sequence ID" value="KRH93582.1"/>
    <property type="molecule type" value="Genomic_DNA"/>
</dbReference>
<feature type="transmembrane region" description="Helical" evidence="1">
    <location>
        <begin position="9"/>
        <end position="32"/>
    </location>
</feature>
<protein>
    <submittedName>
        <fullName evidence="2">Uncharacterized protein</fullName>
    </submittedName>
</protein>
<sequence length="49" mass="5936">MKAQADRVFFMIIFILLTTYACLLFYCVVHLVTESAEYWEHIEKTRPFF</sequence>
<proteinExistence type="predicted"/>
<organism evidence="2 3">
    <name type="scientific">Pseudoloma neurophilia</name>
    <dbReference type="NCBI Taxonomy" id="146866"/>
    <lineage>
        <taxon>Eukaryota</taxon>
        <taxon>Fungi</taxon>
        <taxon>Fungi incertae sedis</taxon>
        <taxon>Microsporidia</taxon>
        <taxon>Pseudoloma</taxon>
    </lineage>
</organism>
<evidence type="ECO:0000256" key="1">
    <source>
        <dbReference type="SAM" id="Phobius"/>
    </source>
</evidence>
<accession>A0A0R0M1T7</accession>
<dbReference type="PROSITE" id="PS51257">
    <property type="entry name" value="PROKAR_LIPOPROTEIN"/>
    <property type="match status" value="1"/>
</dbReference>
<keyword evidence="3" id="KW-1185">Reference proteome</keyword>
<keyword evidence="1" id="KW-0812">Transmembrane</keyword>
<gene>
    <name evidence="2" type="ORF">M153_7460002754</name>
</gene>
<keyword evidence="1" id="KW-0472">Membrane</keyword>
<comment type="caution">
    <text evidence="2">The sequence shown here is derived from an EMBL/GenBank/DDBJ whole genome shotgun (WGS) entry which is preliminary data.</text>
</comment>
<dbReference type="VEuPathDB" id="MicrosporidiaDB:M153_7460002754"/>